<keyword evidence="7" id="KW-1185">Reference proteome</keyword>
<name>A0AAW1UQB1_9CUCU</name>
<feature type="transmembrane region" description="Helical" evidence="5">
    <location>
        <begin position="285"/>
        <end position="304"/>
    </location>
</feature>
<accession>A0AAW1UQB1</accession>
<dbReference type="GO" id="GO:0020037">
    <property type="term" value="F:heme binding"/>
    <property type="evidence" value="ECO:0007669"/>
    <property type="project" value="TreeGrafter"/>
</dbReference>
<dbReference type="InterPro" id="IPR036259">
    <property type="entry name" value="MFS_trans_sf"/>
</dbReference>
<dbReference type="Pfam" id="PF07690">
    <property type="entry name" value="MFS_1"/>
    <property type="match status" value="1"/>
</dbReference>
<gene>
    <name evidence="6" type="ORF">WA026_019684</name>
</gene>
<keyword evidence="4 5" id="KW-0472">Membrane</keyword>
<proteinExistence type="predicted"/>
<dbReference type="InterPro" id="IPR049680">
    <property type="entry name" value="FLVCR1-2_SLC49-like"/>
</dbReference>
<reference evidence="6 7" key="1">
    <citation type="submission" date="2023-03" db="EMBL/GenBank/DDBJ databases">
        <title>Genome insight into feeding habits of ladybird beetles.</title>
        <authorList>
            <person name="Li H.-S."/>
            <person name="Huang Y.-H."/>
            <person name="Pang H."/>
        </authorList>
    </citation>
    <scope>NUCLEOTIDE SEQUENCE [LARGE SCALE GENOMIC DNA]</scope>
    <source>
        <strain evidence="6">SYSU_2023b</strain>
        <tissue evidence="6">Whole body</tissue>
    </source>
</reference>
<evidence type="ECO:0000256" key="4">
    <source>
        <dbReference type="ARBA" id="ARBA00023136"/>
    </source>
</evidence>
<feature type="transmembrane region" description="Helical" evidence="5">
    <location>
        <begin position="114"/>
        <end position="136"/>
    </location>
</feature>
<evidence type="ECO:0008006" key="8">
    <source>
        <dbReference type="Google" id="ProtNLM"/>
    </source>
</evidence>
<evidence type="ECO:0000256" key="5">
    <source>
        <dbReference type="SAM" id="Phobius"/>
    </source>
</evidence>
<feature type="transmembrane region" description="Helical" evidence="5">
    <location>
        <begin position="316"/>
        <end position="336"/>
    </location>
</feature>
<organism evidence="6 7">
    <name type="scientific">Henosepilachna vigintioctopunctata</name>
    <dbReference type="NCBI Taxonomy" id="420089"/>
    <lineage>
        <taxon>Eukaryota</taxon>
        <taxon>Metazoa</taxon>
        <taxon>Ecdysozoa</taxon>
        <taxon>Arthropoda</taxon>
        <taxon>Hexapoda</taxon>
        <taxon>Insecta</taxon>
        <taxon>Pterygota</taxon>
        <taxon>Neoptera</taxon>
        <taxon>Endopterygota</taxon>
        <taxon>Coleoptera</taxon>
        <taxon>Polyphaga</taxon>
        <taxon>Cucujiformia</taxon>
        <taxon>Coccinelloidea</taxon>
        <taxon>Coccinellidae</taxon>
        <taxon>Epilachninae</taxon>
        <taxon>Epilachnini</taxon>
        <taxon>Henosepilachna</taxon>
    </lineage>
</organism>
<keyword evidence="3 5" id="KW-1133">Transmembrane helix</keyword>
<dbReference type="GO" id="GO:0015232">
    <property type="term" value="F:heme transmembrane transporter activity"/>
    <property type="evidence" value="ECO:0007669"/>
    <property type="project" value="TreeGrafter"/>
</dbReference>
<feature type="transmembrane region" description="Helical" evidence="5">
    <location>
        <begin position="342"/>
        <end position="363"/>
    </location>
</feature>
<dbReference type="Gene3D" id="1.20.1250.20">
    <property type="entry name" value="MFS general substrate transporter like domains"/>
    <property type="match status" value="2"/>
</dbReference>
<keyword evidence="2 5" id="KW-0812">Transmembrane</keyword>
<feature type="transmembrane region" description="Helical" evidence="5">
    <location>
        <begin position="248"/>
        <end position="273"/>
    </location>
</feature>
<dbReference type="SUPFAM" id="SSF103473">
    <property type="entry name" value="MFS general substrate transporter"/>
    <property type="match status" value="1"/>
</dbReference>
<feature type="transmembrane region" description="Helical" evidence="5">
    <location>
        <begin position="148"/>
        <end position="170"/>
    </location>
</feature>
<comment type="caution">
    <text evidence="6">The sequence shown here is derived from an EMBL/GenBank/DDBJ whole genome shotgun (WGS) entry which is preliminary data.</text>
</comment>
<feature type="transmembrane region" description="Helical" evidence="5">
    <location>
        <begin position="62"/>
        <end position="82"/>
    </location>
</feature>
<evidence type="ECO:0000313" key="6">
    <source>
        <dbReference type="EMBL" id="KAK9882167.1"/>
    </source>
</evidence>
<dbReference type="PANTHER" id="PTHR10924:SF4">
    <property type="entry name" value="GH15861P"/>
    <property type="match status" value="1"/>
</dbReference>
<evidence type="ECO:0000256" key="1">
    <source>
        <dbReference type="ARBA" id="ARBA00004141"/>
    </source>
</evidence>
<evidence type="ECO:0000256" key="3">
    <source>
        <dbReference type="ARBA" id="ARBA00022989"/>
    </source>
</evidence>
<feature type="transmembrane region" description="Helical" evidence="5">
    <location>
        <begin position="190"/>
        <end position="209"/>
    </location>
</feature>
<dbReference type="EMBL" id="JARQZJ010000073">
    <property type="protein sequence ID" value="KAK9882167.1"/>
    <property type="molecule type" value="Genomic_DNA"/>
</dbReference>
<dbReference type="PANTHER" id="PTHR10924">
    <property type="entry name" value="MAJOR FACILITATOR SUPERFAMILY PROTEIN-RELATED"/>
    <property type="match status" value="1"/>
</dbReference>
<feature type="transmembrane region" description="Helical" evidence="5">
    <location>
        <begin position="384"/>
        <end position="401"/>
    </location>
</feature>
<dbReference type="InterPro" id="IPR011701">
    <property type="entry name" value="MFS"/>
</dbReference>
<protein>
    <recommendedName>
        <fullName evidence="8">Major facilitator superfamily (MFS) profile domain-containing protein</fullName>
    </recommendedName>
</protein>
<evidence type="ECO:0000256" key="2">
    <source>
        <dbReference type="ARBA" id="ARBA00022692"/>
    </source>
</evidence>
<evidence type="ECO:0000313" key="7">
    <source>
        <dbReference type="Proteomes" id="UP001431783"/>
    </source>
</evidence>
<dbReference type="Proteomes" id="UP001431783">
    <property type="component" value="Unassembled WGS sequence"/>
</dbReference>
<feature type="transmembrane region" description="Helical" evidence="5">
    <location>
        <begin position="407"/>
        <end position="427"/>
    </location>
</feature>
<sequence length="447" mass="49636">MFTSTASIFTQPDQIKVYKYRWVIIFIFLLNIAVNCFQTMQFTIISDVVIKYYEVDSFLVDLSGLIFFIAFIPFFVPIGYIIEKNSLKTTTLISTGLTAAGAVLKIFVNSPERFYLVMMAQFLCAIAQTFLVVLPSEVACAWFDAKEVSTACALGLLGTQIGLALGMTIPSWLIKGSDNKDQVSEEMFTLFIYNAAICILMFTLVWIFFRSRPPLPPSQSQADLVSADKGNKMPVLTAFKGFLKNKDFMIVLLSLGVPYGIWTTFGIVINRIYMHYIPDGGDNDVSFITFAAVISGGCFGNIFFGYVLDKTHQFKIVSLLVLLANTLSTVAQVITMEMGSRTGSFISISLNGFFSGSLIVLSYEYAAEKTYPVPEAYGATAMNIMYAISALLLVVILDLVFDSVGFLTGFIIITVSLALSTMGIYFISPELKRRDANLMKKEKELRF</sequence>
<feature type="transmembrane region" description="Helical" evidence="5">
    <location>
        <begin position="89"/>
        <end position="108"/>
    </location>
</feature>
<dbReference type="AlphaFoldDB" id="A0AAW1UQB1"/>
<dbReference type="GO" id="GO:0097037">
    <property type="term" value="P:heme export"/>
    <property type="evidence" value="ECO:0007669"/>
    <property type="project" value="TreeGrafter"/>
</dbReference>
<dbReference type="GO" id="GO:0016020">
    <property type="term" value="C:membrane"/>
    <property type="evidence" value="ECO:0007669"/>
    <property type="project" value="UniProtKB-SubCell"/>
</dbReference>
<comment type="subcellular location">
    <subcellularLocation>
        <location evidence="1">Membrane</location>
        <topology evidence="1">Multi-pass membrane protein</topology>
    </subcellularLocation>
</comment>
<feature type="transmembrane region" description="Helical" evidence="5">
    <location>
        <begin position="20"/>
        <end position="42"/>
    </location>
</feature>